<organism evidence="2 3">
    <name type="scientific">Macrostomum lignano</name>
    <dbReference type="NCBI Taxonomy" id="282301"/>
    <lineage>
        <taxon>Eukaryota</taxon>
        <taxon>Metazoa</taxon>
        <taxon>Spiralia</taxon>
        <taxon>Lophotrochozoa</taxon>
        <taxon>Platyhelminthes</taxon>
        <taxon>Rhabditophora</taxon>
        <taxon>Macrostomorpha</taxon>
        <taxon>Macrostomida</taxon>
        <taxon>Macrostomidae</taxon>
        <taxon>Macrostomum</taxon>
    </lineage>
</organism>
<evidence type="ECO:0000313" key="2">
    <source>
        <dbReference type="Proteomes" id="UP000095280"/>
    </source>
</evidence>
<name>A0A1I8JNR4_9PLAT</name>
<dbReference type="Proteomes" id="UP000095280">
    <property type="component" value="Unplaced"/>
</dbReference>
<keyword evidence="1" id="KW-1133">Transmembrane helix</keyword>
<feature type="transmembrane region" description="Helical" evidence="1">
    <location>
        <begin position="6"/>
        <end position="25"/>
    </location>
</feature>
<dbReference type="WBParaSite" id="snap_masked-unitig_23394-processed-gene-0.0-mRNA-1">
    <property type="protein sequence ID" value="snap_masked-unitig_23394-processed-gene-0.0-mRNA-1"/>
    <property type="gene ID" value="snap_masked-unitig_23394-processed-gene-0.0"/>
</dbReference>
<protein>
    <submittedName>
        <fullName evidence="3">Membrane-associated protein</fullName>
    </submittedName>
</protein>
<keyword evidence="1" id="KW-0472">Membrane</keyword>
<keyword evidence="2" id="KW-1185">Reference proteome</keyword>
<evidence type="ECO:0000313" key="3">
    <source>
        <dbReference type="WBParaSite" id="snap_masked-unitig_23394-processed-gene-0.0-mRNA-1"/>
    </source>
</evidence>
<proteinExistence type="predicted"/>
<keyword evidence="1" id="KW-0812">Transmembrane</keyword>
<evidence type="ECO:0000256" key="1">
    <source>
        <dbReference type="SAM" id="Phobius"/>
    </source>
</evidence>
<reference evidence="3" key="1">
    <citation type="submission" date="2016-11" db="UniProtKB">
        <authorList>
            <consortium name="WormBaseParasite"/>
        </authorList>
    </citation>
    <scope>IDENTIFICATION</scope>
</reference>
<sequence length="180" mass="20211">SFAQNSFTSIFVSLIPAILIAVFPIQNCMGTAGMRLLVLTAALLQLACGQIDYANTWIWPSRWICAGATNSLDVLVDSMEAIPLNRQKLWTPQFVFVNVQSVTRGSELLSLKLAGMDPSRRAVVYKQYIRTIGLILANPENQRSIHMSLGRRHQLNCTRVDDQRYSFVYRLSKPFTDNGS</sequence>
<accession>A0A1I8JNR4</accession>
<dbReference type="AlphaFoldDB" id="A0A1I8JNR4"/>